<keyword evidence="3" id="KW-1185">Reference proteome</keyword>
<proteinExistence type="predicted"/>
<accession>A0AAN9I4A5</accession>
<dbReference type="EMBL" id="JAYKXN010000008">
    <property type="protein sequence ID" value="KAK7263110.1"/>
    <property type="molecule type" value="Genomic_DNA"/>
</dbReference>
<evidence type="ECO:0000313" key="3">
    <source>
        <dbReference type="Proteomes" id="UP001359559"/>
    </source>
</evidence>
<dbReference type="Proteomes" id="UP001359559">
    <property type="component" value="Unassembled WGS sequence"/>
</dbReference>
<name>A0AAN9I4A5_CLITE</name>
<evidence type="ECO:0000313" key="2">
    <source>
        <dbReference type="EMBL" id="KAK7263110.1"/>
    </source>
</evidence>
<feature type="chain" id="PRO_5042993619" description="Secreted protein" evidence="1">
    <location>
        <begin position="22"/>
        <end position="89"/>
    </location>
</feature>
<keyword evidence="1" id="KW-0732">Signal</keyword>
<feature type="signal peptide" evidence="1">
    <location>
        <begin position="1"/>
        <end position="21"/>
    </location>
</feature>
<protein>
    <recommendedName>
        <fullName evidence="4">Secreted protein</fullName>
    </recommendedName>
</protein>
<organism evidence="2 3">
    <name type="scientific">Clitoria ternatea</name>
    <name type="common">Butterfly pea</name>
    <dbReference type="NCBI Taxonomy" id="43366"/>
    <lineage>
        <taxon>Eukaryota</taxon>
        <taxon>Viridiplantae</taxon>
        <taxon>Streptophyta</taxon>
        <taxon>Embryophyta</taxon>
        <taxon>Tracheophyta</taxon>
        <taxon>Spermatophyta</taxon>
        <taxon>Magnoliopsida</taxon>
        <taxon>eudicotyledons</taxon>
        <taxon>Gunneridae</taxon>
        <taxon>Pentapetalae</taxon>
        <taxon>rosids</taxon>
        <taxon>fabids</taxon>
        <taxon>Fabales</taxon>
        <taxon>Fabaceae</taxon>
        <taxon>Papilionoideae</taxon>
        <taxon>50 kb inversion clade</taxon>
        <taxon>NPAAA clade</taxon>
        <taxon>indigoferoid/millettioid clade</taxon>
        <taxon>Phaseoleae</taxon>
        <taxon>Clitoria</taxon>
    </lineage>
</organism>
<gene>
    <name evidence="2" type="ORF">RJT34_30695</name>
</gene>
<dbReference type="AlphaFoldDB" id="A0AAN9I4A5"/>
<comment type="caution">
    <text evidence="2">The sequence shown here is derived from an EMBL/GenBank/DDBJ whole genome shotgun (WGS) entry which is preliminary data.</text>
</comment>
<sequence length="89" mass="9808">MAAMMVVALASIVVVMVVVVAMSSFCHDDRSLCLDLLLSPQSLLPFPQSLNYFLLELNAFYHRPITALAAAEDITISSFRCSRTSKNKI</sequence>
<evidence type="ECO:0000256" key="1">
    <source>
        <dbReference type="SAM" id="SignalP"/>
    </source>
</evidence>
<reference evidence="2 3" key="1">
    <citation type="submission" date="2024-01" db="EMBL/GenBank/DDBJ databases">
        <title>The genomes of 5 underutilized Papilionoideae crops provide insights into root nodulation and disease resistance.</title>
        <authorList>
            <person name="Yuan L."/>
        </authorList>
    </citation>
    <scope>NUCLEOTIDE SEQUENCE [LARGE SCALE GENOMIC DNA]</scope>
    <source>
        <strain evidence="2">LY-2023</strain>
        <tissue evidence="2">Leaf</tissue>
    </source>
</reference>
<evidence type="ECO:0008006" key="4">
    <source>
        <dbReference type="Google" id="ProtNLM"/>
    </source>
</evidence>